<organism evidence="5 6">
    <name type="scientific">Pan troglodytes</name>
    <name type="common">Chimpanzee</name>
    <dbReference type="NCBI Taxonomy" id="9598"/>
    <lineage>
        <taxon>Eukaryota</taxon>
        <taxon>Metazoa</taxon>
        <taxon>Chordata</taxon>
        <taxon>Craniata</taxon>
        <taxon>Vertebrata</taxon>
        <taxon>Euteleostomi</taxon>
        <taxon>Mammalia</taxon>
        <taxon>Eutheria</taxon>
        <taxon>Euarchontoglires</taxon>
        <taxon>Primates</taxon>
        <taxon>Haplorrhini</taxon>
        <taxon>Catarrhini</taxon>
        <taxon>Hominidae</taxon>
        <taxon>Pan</taxon>
    </lineage>
</organism>
<evidence type="ECO:0000259" key="3">
    <source>
        <dbReference type="Pfam" id="PF15787"/>
    </source>
</evidence>
<dbReference type="Gene3D" id="1.25.10.10">
    <property type="entry name" value="Leucine-rich Repeat Variant"/>
    <property type="match status" value="1"/>
</dbReference>
<dbReference type="Proteomes" id="UP000236370">
    <property type="component" value="Unassembled WGS sequence"/>
</dbReference>
<feature type="compositionally biased region" description="Polar residues" evidence="2">
    <location>
        <begin position="1177"/>
        <end position="1194"/>
    </location>
</feature>
<feature type="region of interest" description="Disordered" evidence="2">
    <location>
        <begin position="969"/>
        <end position="1005"/>
    </location>
</feature>
<reference evidence="5 6" key="1">
    <citation type="submission" date="2017-12" db="EMBL/GenBank/DDBJ databases">
        <title>High-resolution comparative analysis of great ape genomes.</title>
        <authorList>
            <person name="Pollen A."/>
            <person name="Hastie A."/>
            <person name="Hormozdiari F."/>
            <person name="Dougherty M."/>
            <person name="Liu R."/>
            <person name="Chaisson M."/>
            <person name="Hoppe E."/>
            <person name="Hill C."/>
            <person name="Pang A."/>
            <person name="Hillier L."/>
            <person name="Baker C."/>
            <person name="Armstrong J."/>
            <person name="Shendure J."/>
            <person name="Paten B."/>
            <person name="Wilson R."/>
            <person name="Chao H."/>
            <person name="Schneider V."/>
            <person name="Ventura M."/>
            <person name="Kronenberg Z."/>
            <person name="Murali S."/>
            <person name="Gordon D."/>
            <person name="Cantsilieris S."/>
            <person name="Munson K."/>
            <person name="Nelson B."/>
            <person name="Raja A."/>
            <person name="Underwood J."/>
            <person name="Diekhans M."/>
            <person name="Fiddes I."/>
            <person name="Haussler D."/>
            <person name="Eichler E."/>
        </authorList>
    </citation>
    <scope>NUCLEOTIDE SEQUENCE [LARGE SCALE GENOMIC DNA]</scope>
    <source>
        <strain evidence="5">Yerkes chimp pedigree #C0471</strain>
    </source>
</reference>
<dbReference type="InterPro" id="IPR046852">
    <property type="entry name" value="Neurobeachin_a-sol"/>
</dbReference>
<feature type="compositionally biased region" description="Basic and acidic residues" evidence="2">
    <location>
        <begin position="1161"/>
        <end position="1176"/>
    </location>
</feature>
<proteinExistence type="predicted"/>
<name>A0A2J8MUH7_PANTR</name>
<feature type="compositionally biased region" description="Basic and acidic residues" evidence="2">
    <location>
        <begin position="1650"/>
        <end position="1664"/>
    </location>
</feature>
<dbReference type="SUPFAM" id="SSF49899">
    <property type="entry name" value="Concanavalin A-like lectins/glucanases"/>
    <property type="match status" value="1"/>
</dbReference>
<evidence type="ECO:0000256" key="1">
    <source>
        <dbReference type="ARBA" id="ARBA00022574"/>
    </source>
</evidence>
<dbReference type="InterPro" id="IPR011989">
    <property type="entry name" value="ARM-like"/>
</dbReference>
<dbReference type="InterPro" id="IPR016024">
    <property type="entry name" value="ARM-type_fold"/>
</dbReference>
<feature type="compositionally biased region" description="Low complexity" evidence="2">
    <location>
        <begin position="1586"/>
        <end position="1599"/>
    </location>
</feature>
<dbReference type="InterPro" id="IPR031570">
    <property type="entry name" value="NBEA/BDCP_DUF4704"/>
</dbReference>
<accession>A0A2J8MUH7</accession>
<dbReference type="Pfam" id="PF15787">
    <property type="entry name" value="DUF4704"/>
    <property type="match status" value="1"/>
</dbReference>
<dbReference type="EMBL" id="NBAG03000243">
    <property type="protein sequence ID" value="PNI63170.1"/>
    <property type="molecule type" value="Genomic_DNA"/>
</dbReference>
<dbReference type="PANTHER" id="PTHR13743:SF64">
    <property type="entry name" value="LIPOPOLYSACCHARIDE-RESPONSIVE AND BEIGE-LIKE ANCHOR PROTEIN"/>
    <property type="match status" value="1"/>
</dbReference>
<dbReference type="Gene3D" id="2.60.120.200">
    <property type="match status" value="1"/>
</dbReference>
<feature type="region of interest" description="Disordered" evidence="2">
    <location>
        <begin position="1586"/>
        <end position="1668"/>
    </location>
</feature>
<evidence type="ECO:0000256" key="2">
    <source>
        <dbReference type="SAM" id="MobiDB-lite"/>
    </source>
</evidence>
<keyword evidence="1" id="KW-0853">WD repeat</keyword>
<evidence type="ECO:0000259" key="4">
    <source>
        <dbReference type="Pfam" id="PF20425"/>
    </source>
</evidence>
<feature type="domain" description="Neurobeachin alpha-solenoid region" evidence="4">
    <location>
        <begin position="62"/>
        <end position="197"/>
    </location>
</feature>
<dbReference type="Pfam" id="PF20425">
    <property type="entry name" value="Neurobeachin"/>
    <property type="match status" value="1"/>
</dbReference>
<sequence length="1795" mass="198457">MASEDNRVPSPPPTGDDGGGGGREETPTEGGALSLKPGLPIRGIRMKFAVLTGLVEVGEVSNRDIVETVFNLLVGGQFDLEMNFIIQEGESINCMVDLLEKCDITCQAEVWSMFTAILKKSIRNLQVCTEVGLVEKVLGKIEKVDNMIADLLVDMLGVLASYNLTVRELKLFFSKLQGDKGRWPPHAGKLLSVLKHMPQKYGPDAFFNFPGKSAAAIALPPIAKWPYQNGFTFHTWLRMDPVNNINVDKDKPYLYCFRTSKGLGYSAHFVGGCLIITSIKSKGKGFQHCVKFDFKPQKWYMVTIVHIYNRWKNSELRCYVNGELASYGEITWFVNTSDTFDKCFLGSSETADANRVFCGQMTAVYLFSEALNAAQIFAIYQLGLGYKGTFKFKAESDLFLAEHHKLLLYDGKLSSAIAFTYNPRATDAQLCLESSPKDNPSIFVHSPHALMLQDVKAVLTHSIQSAMHSIGGVQVLFPLFAQLDYRQYLSDEIDLTICSTLLAFVMELLKNSIAMQEQMLACKGFLVIGYSLEKSSKSHVSRAVLELCLAFSKYLSNLQNGMPLLKQLCDHVLLNPAIWIHTPAKVQLMLYTYLSTEFIGTVNIYNTIRRVGTVLLIMHTLKYYYWAVNPQDRSGITPKGLDGPRPNQKEMLSLRAFLLMFIKQLVMKDSGVKEDELQAILNYLLTMHEDDNLMDVLQLLVALMSEHPNSMIPAFDQRNGLRVIYKLLASKSEGIRVQALKAMGYFLKHLAPKRKAEVMLGHGLFSLLAERLMLQTNLITMTTYNVLFEILIEQIGTQVIHKQHPDPDSSVKIQNPQILKVIATLLRNSPQCPESMEVHRAFLSDMIKLFNNSRENRRSLLQCSVWQEWMLSLCYFNPKNSDEQKITEMVYAIFRILLYHAVKYEWGGWRVWVDTLSITHSKVTFEIHKENLANIFREQQGKVDEEIGLCSSTSVQAASGIRRDINVSVGSQQPDTKDSPVCPHFTTNGNENSSIEKTSSLESASNIELQTTNTSYEEMKAEQENQELPVEGTLEETLTNETRNADDLEVSSDIIEAVTISSNSFITTGKDSMTVSEVTASISSPSEEDASEMPEFLDKSIVEEEEDDDYVELKVEGSPTEEANLPTELQDNSLSPAASEAGEKLDMFGNDHKLIFQEGKPVTEKQTDTETQDSKDSGIQTMTASGSSAVSPETTVSQIAVESDLGQMLEEGKKATNLTRETKLINDCHGSVSEASSEQKIAKLDVSNVATDTERLELKASPNVEAPQPHRHVLEISRQHEQPGQGIAPDAVNGQRRDSRSTMFRIPEFNWSQMHQRLLTDLLFSIETDIQMWRSHSTKTVMDFVNSSDNVIFVHNTIHLISQVMDNMVMACGGILPLLSAATSATHELENIEPTQGLSIEASVTFLQRLISLVDVLIFASSLGFTEIEAEKSMSSGGILRQCLRLVCAVAVRNCLECQQHSQLKTRGDKALKPMHSLIPLGKSAAKSPVDIVTGGISPVRDLDRLLQDMDINRLRAVVFRDIEDSKQAQFLALAVVYFISVLMVSKYRDILEPQNERHSQSCTETGSENENVSLSEITPAAFSTLTTASVEESESTSSARRRDSGIGEETATGLGSHVEVTPHTAPPGVSAGPDAISEVLSTLSLEVNKSPETKNDRGNDLDTKATPSVSVSKNVNVKDILRSLVNIPADGVTVDPALLPPACLGALGDLSVEQPVQFRSFDRSVIVAAKKSAVSPSTFNTSIPTNAVSVVSSVDSAQASDMGGESPGLVCMKSSSSVVELVMLLCSQIILKQA</sequence>
<feature type="region of interest" description="Disordered" evidence="2">
    <location>
        <begin position="1"/>
        <end position="35"/>
    </location>
</feature>
<comment type="caution">
    <text evidence="5">The sequence shown here is derived from an EMBL/GenBank/DDBJ whole genome shotgun (WGS) entry which is preliminary data.</text>
</comment>
<feature type="domain" description="DUF4704" evidence="3">
    <location>
        <begin position="442"/>
        <end position="921"/>
    </location>
</feature>
<dbReference type="Pfam" id="PF13385">
    <property type="entry name" value="Laminin_G_3"/>
    <property type="match status" value="1"/>
</dbReference>
<dbReference type="PANTHER" id="PTHR13743">
    <property type="entry name" value="BEIGE/BEACH-RELATED"/>
    <property type="match status" value="1"/>
</dbReference>
<protein>
    <submittedName>
        <fullName evidence="5">LRBA isoform 14</fullName>
    </submittedName>
</protein>
<dbReference type="InterPro" id="IPR013320">
    <property type="entry name" value="ConA-like_dom_sf"/>
</dbReference>
<dbReference type="FunFam" id="1.25.10.10:FF:000168">
    <property type="entry name" value="LPS responsive beige-like anchor protein"/>
    <property type="match status" value="1"/>
</dbReference>
<dbReference type="InterPro" id="IPR050865">
    <property type="entry name" value="BEACH_Domain"/>
</dbReference>
<gene>
    <name evidence="5" type="ORF">CK820_G0016908</name>
</gene>
<dbReference type="SUPFAM" id="SSF48371">
    <property type="entry name" value="ARM repeat"/>
    <property type="match status" value="1"/>
</dbReference>
<feature type="region of interest" description="Disordered" evidence="2">
    <location>
        <begin position="1161"/>
        <end position="1194"/>
    </location>
</feature>
<feature type="compositionally biased region" description="Polar residues" evidence="2">
    <location>
        <begin position="985"/>
        <end position="1005"/>
    </location>
</feature>
<dbReference type="STRING" id="9598.ENSPTRP00000075275"/>
<dbReference type="FunFam" id="2.60.120.200:FF:000010">
    <property type="entry name" value="neurobeachin isoform X2"/>
    <property type="match status" value="1"/>
</dbReference>
<evidence type="ECO:0000313" key="5">
    <source>
        <dbReference type="EMBL" id="PNI63170.1"/>
    </source>
</evidence>
<evidence type="ECO:0000313" key="6">
    <source>
        <dbReference type="Proteomes" id="UP000236370"/>
    </source>
</evidence>